<gene>
    <name evidence="2" type="ORF">YASMINEVIRUS_153</name>
</gene>
<feature type="region of interest" description="Disordered" evidence="1">
    <location>
        <begin position="301"/>
        <end position="320"/>
    </location>
</feature>
<protein>
    <submittedName>
        <fullName evidence="2">Uncharacterized protein</fullName>
    </submittedName>
</protein>
<organism evidence="2 3">
    <name type="scientific">Yasminevirus sp. GU-2018</name>
    <dbReference type="NCBI Taxonomy" id="2420051"/>
    <lineage>
        <taxon>Viruses</taxon>
        <taxon>Varidnaviria</taxon>
        <taxon>Bamfordvirae</taxon>
        <taxon>Nucleocytoviricota</taxon>
        <taxon>Megaviricetes</taxon>
        <taxon>Imitervirales</taxon>
        <taxon>Mimiviridae</taxon>
        <taxon>Klosneuvirinae</taxon>
        <taxon>Yasminevirus</taxon>
        <taxon>Yasminevirus saudimassiliense</taxon>
    </lineage>
</organism>
<dbReference type="Proteomes" id="UP000594342">
    <property type="component" value="Unassembled WGS sequence"/>
</dbReference>
<accession>A0A5K0U7B1</accession>
<keyword evidence="3" id="KW-1185">Reference proteome</keyword>
<proteinExistence type="predicted"/>
<name>A0A5K0U7B1_9VIRU</name>
<dbReference type="EMBL" id="UPSH01000001">
    <property type="protein sequence ID" value="VBB17690.1"/>
    <property type="molecule type" value="Genomic_DNA"/>
</dbReference>
<sequence>MTTRYHLTTVVRRPYLNDPCFHVMSLVNGNADIESFRGLVHRRIGGMFNQLQLNNNSNEIVNLCRQLIVAPVGVGAYSVKRLMTINIIITFILNHYKNDFECGSNLLDKIGENISYEKFYNLVVERHNLMSYDLSSRHLKGLVSRIIESTVTDDNVNSTLNTRREKLERVMSKLCSKFGIQMDRVFNNDLPVDRRILVDQSDSIFDVLELPAKLTVLDCCSALQVVLCDNTHQRSIDLYRSLYAVARRYNSCKCARYLSVYIQNNFTSGDRNTDLTNNTLIDNQADNQANNQATNQTNNQVENQNSNQTTNQNNQNASSSRTLVAETVNGEVRINIPTELYNVTDTDADREAFEEFQDFIDLSLVCIALRIYYRSDNFLDSQMLCNIL</sequence>
<evidence type="ECO:0000256" key="1">
    <source>
        <dbReference type="SAM" id="MobiDB-lite"/>
    </source>
</evidence>
<reference evidence="2 3" key="1">
    <citation type="submission" date="2018-10" db="EMBL/GenBank/DDBJ databases">
        <authorList>
            <consortium name="IHU Genomes"/>
        </authorList>
    </citation>
    <scope>NUCLEOTIDE SEQUENCE [LARGE SCALE GENOMIC DNA]</scope>
    <source>
        <strain evidence="2 3">A1</strain>
    </source>
</reference>
<comment type="caution">
    <text evidence="2">The sequence shown here is derived from an EMBL/GenBank/DDBJ whole genome shotgun (WGS) entry which is preliminary data.</text>
</comment>
<evidence type="ECO:0000313" key="2">
    <source>
        <dbReference type="EMBL" id="VBB17690.1"/>
    </source>
</evidence>
<evidence type="ECO:0000313" key="3">
    <source>
        <dbReference type="Proteomes" id="UP000594342"/>
    </source>
</evidence>